<proteinExistence type="predicted"/>
<organism evidence="1 2">
    <name type="scientific">Lentinula lateritia</name>
    <dbReference type="NCBI Taxonomy" id="40482"/>
    <lineage>
        <taxon>Eukaryota</taxon>
        <taxon>Fungi</taxon>
        <taxon>Dikarya</taxon>
        <taxon>Basidiomycota</taxon>
        <taxon>Agaricomycotina</taxon>
        <taxon>Agaricomycetes</taxon>
        <taxon>Agaricomycetidae</taxon>
        <taxon>Agaricales</taxon>
        <taxon>Marasmiineae</taxon>
        <taxon>Omphalotaceae</taxon>
        <taxon>Lentinula</taxon>
    </lineage>
</organism>
<dbReference type="Proteomes" id="UP001150217">
    <property type="component" value="Unassembled WGS sequence"/>
</dbReference>
<protein>
    <submittedName>
        <fullName evidence="1">Uncharacterized protein</fullName>
    </submittedName>
</protein>
<sequence length="96" mass="10942">MCRRPPAVSGRPILTRSKLTGYSRNATRNYEFWIRWAPWRAWEWNTNQAIGPPLMSDPRGDPDISLTMSGYEQESIRLAASKGNGYECALDFGISF</sequence>
<evidence type="ECO:0000313" key="2">
    <source>
        <dbReference type="Proteomes" id="UP001150217"/>
    </source>
</evidence>
<accession>A0ABQ8VX02</accession>
<name>A0ABQ8VX02_9AGAR</name>
<reference evidence="1" key="1">
    <citation type="submission" date="2022-08" db="EMBL/GenBank/DDBJ databases">
        <title>A Global Phylogenomic Analysis of the Shiitake Genus Lentinula.</title>
        <authorList>
            <consortium name="DOE Joint Genome Institute"/>
            <person name="Sierra-Patev S."/>
            <person name="Min B."/>
            <person name="Naranjo-Ortiz M."/>
            <person name="Looney B."/>
            <person name="Konkel Z."/>
            <person name="Slot J.C."/>
            <person name="Sakamoto Y."/>
            <person name="Steenwyk J.L."/>
            <person name="Rokas A."/>
            <person name="Carro J."/>
            <person name="Camarero S."/>
            <person name="Ferreira P."/>
            <person name="Molpeceres G."/>
            <person name="Ruiz-Duenas F.J."/>
            <person name="Serrano A."/>
            <person name="Henrissat B."/>
            <person name="Drula E."/>
            <person name="Hughes K.W."/>
            <person name="Mata J.L."/>
            <person name="Ishikawa N.K."/>
            <person name="Vargas-Isla R."/>
            <person name="Ushijima S."/>
            <person name="Smith C.A."/>
            <person name="Ahrendt S."/>
            <person name="Andreopoulos W."/>
            <person name="He G."/>
            <person name="Labutti K."/>
            <person name="Lipzen A."/>
            <person name="Ng V."/>
            <person name="Riley R."/>
            <person name="Sandor L."/>
            <person name="Barry K."/>
            <person name="Martinez A.T."/>
            <person name="Xiao Y."/>
            <person name="Gibbons J.G."/>
            <person name="Terashima K."/>
            <person name="Grigoriev I.V."/>
            <person name="Hibbett D.S."/>
        </authorList>
    </citation>
    <scope>NUCLEOTIDE SEQUENCE</scope>
    <source>
        <strain evidence="1">RHP3577 ss4</strain>
    </source>
</reference>
<comment type="caution">
    <text evidence="1">The sequence shown here is derived from an EMBL/GenBank/DDBJ whole genome shotgun (WGS) entry which is preliminary data.</text>
</comment>
<evidence type="ECO:0000313" key="1">
    <source>
        <dbReference type="EMBL" id="KAJ4500844.1"/>
    </source>
</evidence>
<dbReference type="EMBL" id="JANVFT010000004">
    <property type="protein sequence ID" value="KAJ4500844.1"/>
    <property type="molecule type" value="Genomic_DNA"/>
</dbReference>
<keyword evidence="2" id="KW-1185">Reference proteome</keyword>
<gene>
    <name evidence="1" type="ORF">C8R41DRAFT_357307</name>
</gene>